<dbReference type="InterPro" id="IPR029063">
    <property type="entry name" value="SAM-dependent_MTases_sf"/>
</dbReference>
<dbReference type="Gene3D" id="3.40.50.150">
    <property type="entry name" value="Vaccinia Virus protein VP39"/>
    <property type="match status" value="1"/>
</dbReference>
<proteinExistence type="predicted"/>
<gene>
    <name evidence="2" type="ORF">Pan161_14250</name>
</gene>
<sequence length="390" mass="43449">MTSESPSELDCFQQLYEHSEIFEIIGAHSGSEFHLQKQLRKDYSEDVVRAALTLSELRKRGRAKFSRADQMWFDRKSLEQATPELVSQHKAARFSGTVYDFCCGMGGDLIALGGHANVTGVDISPVLCLFAAWNSEVYGVSSSVSLLNQRLEEIQDRQGRLHIDPDRRPHSGGKVIRIEDYLPGLETLQELIAQFQGGAIKLSPASNFAGKFPETEAELISLNGECKEATIWFGDLAGGHEFRATTISKTGQVDSIAGHPMDAFAEITDPDSYVYDPDPAVVRSGLLDVAAFQAGLNRLDPEEEYLTSTTAVDSPFFRRFRVLEELSNNDREIRKYFRNANFGQLEIKCRRIPVGIEALRRKLSLKGDEAGVLIIARLQGKSRALVCERE</sequence>
<dbReference type="PANTHER" id="PTHR14741">
    <property type="entry name" value="S-ADENOSYLMETHIONINE-DEPENDENT METHYLTRANSFERASE RELATED"/>
    <property type="match status" value="1"/>
</dbReference>
<name>A0A517V9W2_9PLAN</name>
<protein>
    <recommendedName>
        <fullName evidence="1">THUMP-like domain-containing protein</fullName>
    </recommendedName>
</protein>
<evidence type="ECO:0000259" key="1">
    <source>
        <dbReference type="Pfam" id="PF18096"/>
    </source>
</evidence>
<dbReference type="EMBL" id="CP036343">
    <property type="protein sequence ID" value="QDT89793.1"/>
    <property type="molecule type" value="Genomic_DNA"/>
</dbReference>
<dbReference type="Pfam" id="PF18096">
    <property type="entry name" value="Thump_like"/>
    <property type="match status" value="1"/>
</dbReference>
<dbReference type="GO" id="GO:0036261">
    <property type="term" value="P:7-methylguanosine cap hypermethylation"/>
    <property type="evidence" value="ECO:0007669"/>
    <property type="project" value="InterPro"/>
</dbReference>
<dbReference type="OrthoDB" id="9810570at2"/>
<dbReference type="CDD" id="cd02440">
    <property type="entry name" value="AdoMet_MTases"/>
    <property type="match status" value="1"/>
</dbReference>
<evidence type="ECO:0000313" key="3">
    <source>
        <dbReference type="Proteomes" id="UP000316855"/>
    </source>
</evidence>
<dbReference type="GO" id="GO:0008168">
    <property type="term" value="F:methyltransferase activity"/>
    <property type="evidence" value="ECO:0007669"/>
    <property type="project" value="InterPro"/>
</dbReference>
<keyword evidence="3" id="KW-1185">Reference proteome</keyword>
<dbReference type="RefSeq" id="WP_145225325.1">
    <property type="nucleotide sequence ID" value="NZ_CP036343.1"/>
</dbReference>
<feature type="domain" description="THUMP-like" evidence="1">
    <location>
        <begin position="318"/>
        <end position="389"/>
    </location>
</feature>
<dbReference type="InterPro" id="IPR041497">
    <property type="entry name" value="Thump-like"/>
</dbReference>
<dbReference type="PANTHER" id="PTHR14741:SF32">
    <property type="entry name" value="TRIMETHYLGUANOSINE SYNTHASE"/>
    <property type="match status" value="1"/>
</dbReference>
<reference evidence="2 3" key="1">
    <citation type="submission" date="2019-02" db="EMBL/GenBank/DDBJ databases">
        <title>Deep-cultivation of Planctomycetes and their phenomic and genomic characterization uncovers novel biology.</title>
        <authorList>
            <person name="Wiegand S."/>
            <person name="Jogler M."/>
            <person name="Boedeker C."/>
            <person name="Pinto D."/>
            <person name="Vollmers J."/>
            <person name="Rivas-Marin E."/>
            <person name="Kohn T."/>
            <person name="Peeters S.H."/>
            <person name="Heuer A."/>
            <person name="Rast P."/>
            <person name="Oberbeckmann S."/>
            <person name="Bunk B."/>
            <person name="Jeske O."/>
            <person name="Meyerdierks A."/>
            <person name="Storesund J.E."/>
            <person name="Kallscheuer N."/>
            <person name="Luecker S."/>
            <person name="Lage O.M."/>
            <person name="Pohl T."/>
            <person name="Merkel B.J."/>
            <person name="Hornburger P."/>
            <person name="Mueller R.-W."/>
            <person name="Bruemmer F."/>
            <person name="Labrenz M."/>
            <person name="Spormann A.M."/>
            <person name="Op den Camp H."/>
            <person name="Overmann J."/>
            <person name="Amann R."/>
            <person name="Jetten M.S.M."/>
            <person name="Mascher T."/>
            <person name="Medema M.H."/>
            <person name="Devos D.P."/>
            <person name="Kaster A.-K."/>
            <person name="Ovreas L."/>
            <person name="Rohde M."/>
            <person name="Galperin M.Y."/>
            <person name="Jogler C."/>
        </authorList>
    </citation>
    <scope>NUCLEOTIDE SEQUENCE [LARGE SCALE GENOMIC DNA]</scope>
    <source>
        <strain evidence="2 3">Pan161</strain>
    </source>
</reference>
<dbReference type="Proteomes" id="UP000316855">
    <property type="component" value="Chromosome"/>
</dbReference>
<evidence type="ECO:0000313" key="2">
    <source>
        <dbReference type="EMBL" id="QDT89793.1"/>
    </source>
</evidence>
<organism evidence="2 3">
    <name type="scientific">Gimesia algae</name>
    <dbReference type="NCBI Taxonomy" id="2527971"/>
    <lineage>
        <taxon>Bacteria</taxon>
        <taxon>Pseudomonadati</taxon>
        <taxon>Planctomycetota</taxon>
        <taxon>Planctomycetia</taxon>
        <taxon>Planctomycetales</taxon>
        <taxon>Planctomycetaceae</taxon>
        <taxon>Gimesia</taxon>
    </lineage>
</organism>
<dbReference type="AlphaFoldDB" id="A0A517V9W2"/>
<accession>A0A517V9W2</accession>
<dbReference type="SUPFAM" id="SSF53335">
    <property type="entry name" value="S-adenosyl-L-methionine-dependent methyltransferases"/>
    <property type="match status" value="1"/>
</dbReference>
<dbReference type="InterPro" id="IPR019012">
    <property type="entry name" value="RNA_cap_Gua-N2-MeTrfase"/>
</dbReference>
<dbReference type="Pfam" id="PF09445">
    <property type="entry name" value="Methyltransf_15"/>
    <property type="match status" value="1"/>
</dbReference>
<dbReference type="KEGG" id="gax:Pan161_14250"/>